<protein>
    <submittedName>
        <fullName evidence="2">FGENESH: predicted gene_15.232 protein</fullName>
    </submittedName>
</protein>
<feature type="region of interest" description="Disordered" evidence="1">
    <location>
        <begin position="355"/>
        <end position="376"/>
    </location>
</feature>
<dbReference type="Proteomes" id="UP000199069">
    <property type="component" value="Unassembled WGS sequence"/>
</dbReference>
<accession>A0A0K3CRG9</accession>
<organism evidence="2 3">
    <name type="scientific">Rhodotorula toruloides</name>
    <name type="common">Yeast</name>
    <name type="synonym">Rhodosporidium toruloides</name>
    <dbReference type="NCBI Taxonomy" id="5286"/>
    <lineage>
        <taxon>Eukaryota</taxon>
        <taxon>Fungi</taxon>
        <taxon>Dikarya</taxon>
        <taxon>Basidiomycota</taxon>
        <taxon>Pucciniomycotina</taxon>
        <taxon>Microbotryomycetes</taxon>
        <taxon>Sporidiobolales</taxon>
        <taxon>Sporidiobolaceae</taxon>
        <taxon>Rhodotorula</taxon>
    </lineage>
</organism>
<feature type="region of interest" description="Disordered" evidence="1">
    <location>
        <begin position="251"/>
        <end position="275"/>
    </location>
</feature>
<evidence type="ECO:0000313" key="3">
    <source>
        <dbReference type="Proteomes" id="UP000199069"/>
    </source>
</evidence>
<reference evidence="2 3" key="1">
    <citation type="submission" date="2015-07" db="EMBL/GenBank/DDBJ databases">
        <authorList>
            <person name="Cajimat M.N.B."/>
            <person name="Milazzo M.L."/>
            <person name="Fulhorst C.F."/>
        </authorList>
    </citation>
    <scope>NUCLEOTIDE SEQUENCE [LARGE SCALE GENOMIC DNA]</scope>
    <source>
        <strain evidence="2">Single colony</strain>
    </source>
</reference>
<sequence>MSKDPLMTTAVSSGGGEGICILGVAHLPSLGSILTGVGLDHMLADLATPAFTRLDELDDKVRHLLDWRVQEDARPWNNTLDPFMRNLCYLWRKFRYTDDSHDKLYFAAWEERGVTSLSWSRGGTYEPGVFATPGGRDCGRAIAQLEKLIPYLGRSCCRSSIHPDALPHLQASDAGCVIGKLTSSSADQPYIVYLLFGETDFMPLFLLPIDSDFTLAYPSPEREVRDDSAASTSLSHVGISASQVVETLVSLFPNKPDNPPSESRLPERNTGAKAEQQIRARVLEKMQETEVTDLSAAMSELSHPPPSPPLKDYRLATFTDLQKCETLSAAFVDRDGRLAALHDLSPFSRLSTEADAASNFPTPPATPSPPSLSNSTVTGLDKPLLLVSSEKLGFGHQGVVHRAYCADSPFPLVVKYSCEPEWERHDTFERLCDEIAFYQAHGAGLAAEGIAPRLAVFRLAQRLHNKLGLQHGSLYPRNFLWKPSLGYSSIRLIDWARGEVHEGGCCLDEALAFEEDRESGQL</sequence>
<gene>
    <name evidence="2" type="primary">FGENESH: predicted gene_15.232</name>
    <name evidence="2" type="ORF">BN2166_0069510</name>
</gene>
<proteinExistence type="predicted"/>
<feature type="compositionally biased region" description="Pro residues" evidence="1">
    <location>
        <begin position="361"/>
        <end position="370"/>
    </location>
</feature>
<name>A0A0K3CRG9_RHOTO</name>
<evidence type="ECO:0000313" key="2">
    <source>
        <dbReference type="EMBL" id="CTR11090.1"/>
    </source>
</evidence>
<dbReference type="EMBL" id="CWKI01000015">
    <property type="protein sequence ID" value="CTR11090.1"/>
    <property type="molecule type" value="Genomic_DNA"/>
</dbReference>
<evidence type="ECO:0000256" key="1">
    <source>
        <dbReference type="SAM" id="MobiDB-lite"/>
    </source>
</evidence>
<dbReference type="AlphaFoldDB" id="A0A0K3CRG9"/>
<keyword evidence="3" id="KW-1185">Reference proteome</keyword>